<feature type="region of interest" description="Domain I, interacts with DnaA modulators" evidence="8">
    <location>
        <begin position="1"/>
        <end position="139"/>
    </location>
</feature>
<dbReference type="InterPro" id="IPR027417">
    <property type="entry name" value="P-loop_NTPase"/>
</dbReference>
<dbReference type="Gene3D" id="1.10.1750.10">
    <property type="match status" value="1"/>
</dbReference>
<organism evidence="14 15">
    <name type="scientific">Heyndrickxia coagulans</name>
    <name type="common">Weizmannia coagulans</name>
    <dbReference type="NCBI Taxonomy" id="1398"/>
    <lineage>
        <taxon>Bacteria</taxon>
        <taxon>Bacillati</taxon>
        <taxon>Bacillota</taxon>
        <taxon>Bacilli</taxon>
        <taxon>Bacillales</taxon>
        <taxon>Bacillaceae</taxon>
        <taxon>Heyndrickxia</taxon>
    </lineage>
</organism>
<dbReference type="GO" id="GO:0008289">
    <property type="term" value="F:lipid binding"/>
    <property type="evidence" value="ECO:0007669"/>
    <property type="project" value="UniProtKB-KW"/>
</dbReference>
<evidence type="ECO:0000256" key="4">
    <source>
        <dbReference type="ARBA" id="ARBA00022741"/>
    </source>
</evidence>
<dbReference type="GO" id="GO:0006275">
    <property type="term" value="P:regulation of DNA replication"/>
    <property type="evidence" value="ECO:0007669"/>
    <property type="project" value="UniProtKB-UniRule"/>
</dbReference>
<feature type="region of interest" description="Domain IV, binds dsDNA" evidence="8">
    <location>
        <begin position="379"/>
        <end position="500"/>
    </location>
</feature>
<evidence type="ECO:0000256" key="11">
    <source>
        <dbReference type="RuleBase" id="RU004227"/>
    </source>
</evidence>
<keyword evidence="5 8" id="KW-0067">ATP-binding</keyword>
<protein>
    <recommendedName>
        <fullName evidence="8 9">Chromosomal replication initiator protein DnaA</fullName>
    </recommendedName>
</protein>
<feature type="region of interest" description="Domain III, AAA+ region" evidence="8">
    <location>
        <begin position="162"/>
        <end position="378"/>
    </location>
</feature>
<dbReference type="InterPro" id="IPR038454">
    <property type="entry name" value="DnaA_N_sf"/>
</dbReference>
<dbReference type="CDD" id="cd06571">
    <property type="entry name" value="Bac_DnaA_C"/>
    <property type="match status" value="1"/>
</dbReference>
<dbReference type="NCBIfam" id="TIGR00362">
    <property type="entry name" value="DnaA"/>
    <property type="match status" value="1"/>
</dbReference>
<dbReference type="InterPro" id="IPR013159">
    <property type="entry name" value="DnaA_C"/>
</dbReference>
<evidence type="ECO:0000313" key="14">
    <source>
        <dbReference type="EMBL" id="KYC61499.1"/>
    </source>
</evidence>
<gene>
    <name evidence="8" type="primary">dnaA</name>
    <name evidence="14" type="ORF">B4098_2054</name>
</gene>
<dbReference type="Gene3D" id="3.40.50.300">
    <property type="entry name" value="P-loop containing nucleotide triphosphate hydrolases"/>
    <property type="match status" value="1"/>
</dbReference>
<keyword evidence="4 8" id="KW-0547">Nucleotide-binding</keyword>
<dbReference type="SMART" id="SM00382">
    <property type="entry name" value="AAA"/>
    <property type="match status" value="1"/>
</dbReference>
<comment type="subunit">
    <text evidence="8">Oligomerizes as a right-handed, spiral filament on DNA at oriC.</text>
</comment>
<dbReference type="Gene3D" id="1.10.8.60">
    <property type="match status" value="1"/>
</dbReference>
<dbReference type="InterPro" id="IPR010921">
    <property type="entry name" value="Trp_repressor/repl_initiator"/>
</dbReference>
<evidence type="ECO:0000256" key="8">
    <source>
        <dbReference type="HAMAP-Rule" id="MF_00377"/>
    </source>
</evidence>
<dbReference type="GO" id="GO:0006270">
    <property type="term" value="P:DNA replication initiation"/>
    <property type="evidence" value="ECO:0007669"/>
    <property type="project" value="UniProtKB-UniRule"/>
</dbReference>
<keyword evidence="3 8" id="KW-0235">DNA replication</keyword>
<dbReference type="Proteomes" id="UP000075288">
    <property type="component" value="Unassembled WGS sequence"/>
</dbReference>
<dbReference type="InterPro" id="IPR020591">
    <property type="entry name" value="Chromosome_initiator_DnaA-like"/>
</dbReference>
<evidence type="ECO:0000256" key="10">
    <source>
        <dbReference type="RuleBase" id="RU000577"/>
    </source>
</evidence>
<dbReference type="GO" id="GO:0005886">
    <property type="term" value="C:plasma membrane"/>
    <property type="evidence" value="ECO:0007669"/>
    <property type="project" value="TreeGrafter"/>
</dbReference>
<feature type="binding site" evidence="8">
    <location>
        <position position="210"/>
    </location>
    <ligand>
        <name>ATP</name>
        <dbReference type="ChEBI" id="CHEBI:30616"/>
    </ligand>
</feature>
<dbReference type="InterPro" id="IPR018312">
    <property type="entry name" value="Chromosome_initiator_DnaA_CS"/>
</dbReference>
<keyword evidence="7 8" id="KW-0238">DNA-binding</keyword>
<evidence type="ECO:0000256" key="5">
    <source>
        <dbReference type="ARBA" id="ARBA00022840"/>
    </source>
</evidence>
<feature type="domain" description="AAA+ ATPase" evidence="12">
    <location>
        <begin position="195"/>
        <end position="323"/>
    </location>
</feature>
<dbReference type="InterPro" id="IPR003593">
    <property type="entry name" value="AAA+_ATPase"/>
</dbReference>
<dbReference type="InterPro" id="IPR024633">
    <property type="entry name" value="DnaA_N_dom"/>
</dbReference>
<dbReference type="PANTHER" id="PTHR30050:SF2">
    <property type="entry name" value="CHROMOSOMAL REPLICATION INITIATOR PROTEIN DNAA"/>
    <property type="match status" value="1"/>
</dbReference>
<dbReference type="InterPro" id="IPR001957">
    <property type="entry name" value="Chromosome_initiator_DnaA"/>
</dbReference>
<evidence type="ECO:0000313" key="15">
    <source>
        <dbReference type="Proteomes" id="UP000075288"/>
    </source>
</evidence>
<dbReference type="GO" id="GO:0005524">
    <property type="term" value="F:ATP binding"/>
    <property type="evidence" value="ECO:0007669"/>
    <property type="project" value="UniProtKB-UniRule"/>
</dbReference>
<evidence type="ECO:0000256" key="1">
    <source>
        <dbReference type="ARBA" id="ARBA00006583"/>
    </source>
</evidence>
<keyword evidence="6 8" id="KW-0446">Lipid-binding</keyword>
<dbReference type="PROSITE" id="PS01008">
    <property type="entry name" value="DNAA"/>
    <property type="match status" value="1"/>
</dbReference>
<dbReference type="SMART" id="SM00760">
    <property type="entry name" value="Bac_DnaA_C"/>
    <property type="match status" value="1"/>
</dbReference>
<dbReference type="EMBL" id="LQYG01000069">
    <property type="protein sequence ID" value="KYC61499.1"/>
    <property type="molecule type" value="Genomic_DNA"/>
</dbReference>
<dbReference type="CDD" id="cd00009">
    <property type="entry name" value="AAA"/>
    <property type="match status" value="1"/>
</dbReference>
<feature type="domain" description="Chromosomal replication initiator DnaA C-terminal" evidence="13">
    <location>
        <begin position="407"/>
        <end position="476"/>
    </location>
</feature>
<comment type="similarity">
    <text evidence="1 8 11">Belongs to the DnaA family.</text>
</comment>
<dbReference type="PRINTS" id="PR00051">
    <property type="entry name" value="DNAA"/>
</dbReference>
<comment type="function">
    <text evidence="8 10">Plays an essential role in the initiation and regulation of chromosomal replication. ATP-DnaA binds to the origin of replication (oriC) to initiate formation of the DNA replication initiation complex once per cell cycle. Binds the DnaA box (a 9 base pair repeat at the origin) and separates the double-stranded (ds)DNA. Forms a right-handed helical filament on oriC DNA; dsDNA binds to the exterior of the filament while single-stranded (ss)DNA is stabiized in the filament's interior. The ATP-DnaA-oriC complex binds and stabilizes one strand of the AT-rich DNA unwinding element (DUE), permitting loading of DNA polymerase. After initiation quickly degrades to an ADP-DnaA complex that is not apt for DNA replication. Binds acidic phospholipids.</text>
</comment>
<evidence type="ECO:0000256" key="2">
    <source>
        <dbReference type="ARBA" id="ARBA00022490"/>
    </source>
</evidence>
<dbReference type="SUPFAM" id="SSF48295">
    <property type="entry name" value="TrpR-like"/>
    <property type="match status" value="1"/>
</dbReference>
<dbReference type="Gene3D" id="3.30.300.180">
    <property type="match status" value="1"/>
</dbReference>
<dbReference type="GO" id="GO:0003688">
    <property type="term" value="F:DNA replication origin binding"/>
    <property type="evidence" value="ECO:0007669"/>
    <property type="project" value="UniProtKB-UniRule"/>
</dbReference>
<dbReference type="GO" id="GO:0005737">
    <property type="term" value="C:cytoplasm"/>
    <property type="evidence" value="ECO:0007669"/>
    <property type="project" value="UniProtKB-SubCell"/>
</dbReference>
<comment type="caution">
    <text evidence="14">The sequence shown here is derived from an EMBL/GenBank/DDBJ whole genome shotgun (WGS) entry which is preliminary data.</text>
</comment>
<dbReference type="SUPFAM" id="SSF52540">
    <property type="entry name" value="P-loop containing nucleoside triphosphate hydrolases"/>
    <property type="match status" value="1"/>
</dbReference>
<dbReference type="Pfam" id="PF00308">
    <property type="entry name" value="Bac_DnaA"/>
    <property type="match status" value="1"/>
</dbReference>
<dbReference type="InterPro" id="IPR013317">
    <property type="entry name" value="DnaA_dom"/>
</dbReference>
<proteinExistence type="inferred from homology"/>
<keyword evidence="2 8" id="KW-0963">Cytoplasm</keyword>
<sequence>MMSKFQIYSLLYIFPPYKHMHVYKWPQPSPKQCYTDRENGYFSFDKKEGLALENIADLWEKALSVIEKKISKPSFDTWLKSTKAYSLKNDTFVISVPNEFARDWLEGHYIPLITTVLYDITGEELEIKFVIPQQQDSDEPELFPSPKKSADKLNDTRDYQSMLIPKYTFDTFVIGSGNRFAHAASLAVAEAPAKAYNPLFIYGGVGLGKTHLMHAIGHYVLEHNPKAKVVYLSSEKFTNEFINSIRDNKGGEFRNKYRNVDILLIDDIQFLAGKESTQEEFFHTFNALHEESKQIVISSDRPPKEIPTLEERLRSRFEWGLITDITPPDLETRIAILRKKAKADGLDIPNEVMLYIANQIDTNIRELEGALIRVVAYSSLINKDINADLAAEALKDIIPSAKPKTITIEDIQKVVGEEYHVKMEDFKAKKRTKSVAFPRQIAMYLSRELTDFSLPKIGEEFGGRDHTTVIHAHEKIANLIQTDAQFQKKIEELQNLLKNG</sequence>
<dbReference type="FunFam" id="3.40.50.300:FF:000150">
    <property type="entry name" value="Chromosomal replication initiator protein DnaA"/>
    <property type="match status" value="1"/>
</dbReference>
<dbReference type="FunFam" id="1.10.1750.10:FF:000003">
    <property type="entry name" value="Chromosomal replication initiator protein DnaA"/>
    <property type="match status" value="1"/>
</dbReference>
<evidence type="ECO:0000256" key="3">
    <source>
        <dbReference type="ARBA" id="ARBA00022705"/>
    </source>
</evidence>
<name>A0A150JW37_HEYCO</name>
<evidence type="ECO:0000259" key="13">
    <source>
        <dbReference type="SMART" id="SM00760"/>
    </source>
</evidence>
<dbReference type="Pfam" id="PF11638">
    <property type="entry name" value="DnaA_N"/>
    <property type="match status" value="1"/>
</dbReference>
<comment type="caution">
    <text evidence="8">Lacks conserved residue(s) required for the propagation of feature annotation.</text>
</comment>
<comment type="domain">
    <text evidence="8">Domain I is involved in oligomerization and binding regulators, domain II is flexibile and of varying length in different bacteria, domain III forms the AAA+ region, while domain IV binds dsDNA.</text>
</comment>
<feature type="binding site" evidence="8">
    <location>
        <position position="209"/>
    </location>
    <ligand>
        <name>ATP</name>
        <dbReference type="ChEBI" id="CHEBI:30616"/>
    </ligand>
</feature>
<dbReference type="HAMAP" id="MF_00377">
    <property type="entry name" value="DnaA_bact"/>
    <property type="match status" value="1"/>
</dbReference>
<feature type="binding site" evidence="8">
    <location>
        <position position="208"/>
    </location>
    <ligand>
        <name>ATP</name>
        <dbReference type="ChEBI" id="CHEBI:30616"/>
    </ligand>
</feature>
<dbReference type="PANTHER" id="PTHR30050">
    <property type="entry name" value="CHROMOSOMAL REPLICATION INITIATOR PROTEIN DNAA"/>
    <property type="match status" value="1"/>
</dbReference>
<evidence type="ECO:0000259" key="12">
    <source>
        <dbReference type="SMART" id="SM00382"/>
    </source>
</evidence>
<dbReference type="FunFam" id="1.10.8.60:FF:000003">
    <property type="entry name" value="Chromosomal replication initiator protein DnaA"/>
    <property type="match status" value="1"/>
</dbReference>
<dbReference type="AlphaFoldDB" id="A0A150JW37"/>
<feature type="binding site" evidence="8">
    <location>
        <position position="206"/>
    </location>
    <ligand>
        <name>ATP</name>
        <dbReference type="ChEBI" id="CHEBI:30616"/>
    </ligand>
</feature>
<reference evidence="14 15" key="1">
    <citation type="submission" date="2016-01" db="EMBL/GenBank/DDBJ databases">
        <title>Genome Sequences of Twelve Sporeforming Bacillus Species Isolated from Foods.</title>
        <authorList>
            <person name="Berendsen E.M."/>
            <person name="Wells-Bennik M.H."/>
            <person name="Krawcyk A.O."/>
            <person name="De Jong A."/>
            <person name="Holsappel S."/>
            <person name="Eijlander R.T."/>
            <person name="Kuipers O.P."/>
        </authorList>
    </citation>
    <scope>NUCLEOTIDE SEQUENCE [LARGE SCALE GENOMIC DNA]</scope>
    <source>
        <strain evidence="14 15">B4098</strain>
    </source>
</reference>
<comment type="subcellular location">
    <subcellularLocation>
        <location evidence="8">Cytoplasm</location>
    </subcellularLocation>
</comment>
<dbReference type="NCBIfam" id="NF010686">
    <property type="entry name" value="PRK14086.1"/>
    <property type="match status" value="1"/>
</dbReference>
<evidence type="ECO:0000256" key="6">
    <source>
        <dbReference type="ARBA" id="ARBA00023121"/>
    </source>
</evidence>
<evidence type="ECO:0000256" key="9">
    <source>
        <dbReference type="NCBIfam" id="TIGR00362"/>
    </source>
</evidence>
<accession>A0A150JW37</accession>
<dbReference type="Pfam" id="PF08299">
    <property type="entry name" value="Bac_DnaA_C"/>
    <property type="match status" value="1"/>
</dbReference>
<dbReference type="PATRIC" id="fig|1398.26.peg.232"/>
<evidence type="ECO:0000256" key="7">
    <source>
        <dbReference type="ARBA" id="ARBA00023125"/>
    </source>
</evidence>